<evidence type="ECO:0000256" key="2">
    <source>
        <dbReference type="PROSITE-ProRule" id="PRU00176"/>
    </source>
</evidence>
<accession>A0AAI8Z4R4</accession>
<dbReference type="InterPro" id="IPR035979">
    <property type="entry name" value="RBD_domain_sf"/>
</dbReference>
<dbReference type="InterPro" id="IPR050502">
    <property type="entry name" value="Euk_RNA-bind_prot"/>
</dbReference>
<dbReference type="SUPFAM" id="SSF54928">
    <property type="entry name" value="RNA-binding domain, RBD"/>
    <property type="match status" value="2"/>
</dbReference>
<reference evidence="5" key="1">
    <citation type="submission" date="2023-11" db="EMBL/GenBank/DDBJ databases">
        <authorList>
            <person name="Alioto T."/>
            <person name="Alioto T."/>
            <person name="Gomez Garrido J."/>
        </authorList>
    </citation>
    <scope>NUCLEOTIDE SEQUENCE</scope>
</reference>
<evidence type="ECO:0000313" key="6">
    <source>
        <dbReference type="Proteomes" id="UP001296104"/>
    </source>
</evidence>
<dbReference type="SMART" id="SM00360">
    <property type="entry name" value="RRM"/>
    <property type="match status" value="2"/>
</dbReference>
<feature type="compositionally biased region" description="Polar residues" evidence="3">
    <location>
        <begin position="9"/>
        <end position="19"/>
    </location>
</feature>
<dbReference type="Gene3D" id="3.30.70.330">
    <property type="match status" value="2"/>
</dbReference>
<evidence type="ECO:0000256" key="3">
    <source>
        <dbReference type="SAM" id="MobiDB-lite"/>
    </source>
</evidence>
<dbReference type="InterPro" id="IPR012677">
    <property type="entry name" value="Nucleotide-bd_a/b_plait_sf"/>
</dbReference>
<feature type="domain" description="RRM" evidence="4">
    <location>
        <begin position="51"/>
        <end position="128"/>
    </location>
</feature>
<comment type="caution">
    <text evidence="5">The sequence shown here is derived from an EMBL/GenBank/DDBJ whole genome shotgun (WGS) entry which is preliminary data.</text>
</comment>
<name>A0AAI8Z4R4_9PEZI</name>
<feature type="region of interest" description="Disordered" evidence="3">
    <location>
        <begin position="127"/>
        <end position="247"/>
    </location>
</feature>
<keyword evidence="6" id="KW-1185">Reference proteome</keyword>
<keyword evidence="1 2" id="KW-0694">RNA-binding</keyword>
<evidence type="ECO:0000313" key="5">
    <source>
        <dbReference type="EMBL" id="CAK4032435.1"/>
    </source>
</evidence>
<dbReference type="Pfam" id="PF00076">
    <property type="entry name" value="RRM_1"/>
    <property type="match status" value="2"/>
</dbReference>
<feature type="compositionally biased region" description="Basic and acidic residues" evidence="3">
    <location>
        <begin position="221"/>
        <end position="232"/>
    </location>
</feature>
<evidence type="ECO:0000259" key="4">
    <source>
        <dbReference type="PROSITE" id="PS50102"/>
    </source>
</evidence>
<dbReference type="FunFam" id="3.30.70.330:FF:001113">
    <property type="entry name" value="RNP domain protein"/>
    <property type="match status" value="1"/>
</dbReference>
<gene>
    <name evidence="5" type="ORF">LECACI_7A007593</name>
</gene>
<feature type="region of interest" description="Disordered" evidence="3">
    <location>
        <begin position="336"/>
        <end position="375"/>
    </location>
</feature>
<evidence type="ECO:0000256" key="1">
    <source>
        <dbReference type="ARBA" id="ARBA00022884"/>
    </source>
</evidence>
<dbReference type="PANTHER" id="PTHR48025:SF1">
    <property type="entry name" value="RRM DOMAIN-CONTAINING PROTEIN"/>
    <property type="match status" value="1"/>
</dbReference>
<feature type="region of interest" description="Disordered" evidence="3">
    <location>
        <begin position="1"/>
        <end position="34"/>
    </location>
</feature>
<protein>
    <submittedName>
        <fullName evidence="5">RNA-binding domain-containing</fullName>
    </submittedName>
</protein>
<dbReference type="GO" id="GO:0003729">
    <property type="term" value="F:mRNA binding"/>
    <property type="evidence" value="ECO:0007669"/>
    <property type="project" value="TreeGrafter"/>
</dbReference>
<dbReference type="PROSITE" id="PS50102">
    <property type="entry name" value="RRM"/>
    <property type="match status" value="2"/>
</dbReference>
<feature type="compositionally biased region" description="Polar residues" evidence="3">
    <location>
        <begin position="359"/>
        <end position="375"/>
    </location>
</feature>
<dbReference type="PANTHER" id="PTHR48025">
    <property type="entry name" value="OS02G0815200 PROTEIN"/>
    <property type="match status" value="1"/>
</dbReference>
<feature type="compositionally biased region" description="Basic residues" evidence="3">
    <location>
        <begin position="149"/>
        <end position="166"/>
    </location>
</feature>
<dbReference type="InterPro" id="IPR000504">
    <property type="entry name" value="RRM_dom"/>
</dbReference>
<dbReference type="AlphaFoldDB" id="A0AAI8Z4R4"/>
<dbReference type="EMBL" id="CAVMBE010000063">
    <property type="protein sequence ID" value="CAK4032435.1"/>
    <property type="molecule type" value="Genomic_DNA"/>
</dbReference>
<proteinExistence type="predicted"/>
<organism evidence="5 6">
    <name type="scientific">Lecanosticta acicola</name>
    <dbReference type="NCBI Taxonomy" id="111012"/>
    <lineage>
        <taxon>Eukaryota</taxon>
        <taxon>Fungi</taxon>
        <taxon>Dikarya</taxon>
        <taxon>Ascomycota</taxon>
        <taxon>Pezizomycotina</taxon>
        <taxon>Dothideomycetes</taxon>
        <taxon>Dothideomycetidae</taxon>
        <taxon>Mycosphaerellales</taxon>
        <taxon>Mycosphaerellaceae</taxon>
        <taxon>Lecanosticta</taxon>
    </lineage>
</organism>
<dbReference type="GO" id="GO:0005634">
    <property type="term" value="C:nucleus"/>
    <property type="evidence" value="ECO:0007669"/>
    <property type="project" value="TreeGrafter"/>
</dbReference>
<sequence>MSVEAATAQMANTSLNEPTGTAEGASVGAGGDKPINASQNEAVIASAAEGRRLYIGNLAYATTEGELKEFFKDYLVETTSIPTNPRTTRPVGYAFVDVSTPTEAERAINELNGRSILDRKVSVQLARKPEPADAKPAADNAELGEGQQRRRSSTRGRGRGRGRGGRSARGGRNGRKINGETDTDADGANGPTNVPGQAAPLTATTNEALTGEAGDEGITADAKKNGKTDANRPRKQRGPPEDGVPSKTKIMVANLPYDLREEKLLEIFSDYSPTSAKIALRPIPKFMVRKLQARNEPRKGRGFGFVTLSSEELQQKACADMNGKEIEGREIAVKVAIDSPGKEDEDPNSLIEGGADTDAQPSTAEGSANVNTATA</sequence>
<feature type="domain" description="RRM" evidence="4">
    <location>
        <begin position="248"/>
        <end position="338"/>
    </location>
</feature>
<dbReference type="Proteomes" id="UP001296104">
    <property type="component" value="Unassembled WGS sequence"/>
</dbReference>